<dbReference type="AlphaFoldDB" id="A0A7W4Z8V5"/>
<dbReference type="GO" id="GO:0003677">
    <property type="term" value="F:DNA binding"/>
    <property type="evidence" value="ECO:0007669"/>
    <property type="project" value="InterPro"/>
</dbReference>
<comment type="caution">
    <text evidence="2">The sequence shown here is derived from an EMBL/GenBank/DDBJ whole genome shotgun (WGS) entry which is preliminary data.</text>
</comment>
<sequence>MPNIYPSYDVLIRLLREVRKERQITQEELSERLGKHRTFVTKYESGDRRLDVFELQAICTELSLDIHAVVDAVIGKTPPGTSRHEEYLHGFAKGFLIGKGYKVEGGVFAENEDG</sequence>
<dbReference type="Gene3D" id="1.10.260.40">
    <property type="entry name" value="lambda repressor-like DNA-binding domains"/>
    <property type="match status" value="1"/>
</dbReference>
<dbReference type="InterPro" id="IPR010982">
    <property type="entry name" value="Lambda_DNA-bd_dom_sf"/>
</dbReference>
<dbReference type="InterPro" id="IPR001387">
    <property type="entry name" value="Cro/C1-type_HTH"/>
</dbReference>
<keyword evidence="3" id="KW-1185">Reference proteome</keyword>
<gene>
    <name evidence="2" type="ORF">FHS09_000383</name>
</gene>
<dbReference type="PROSITE" id="PS50943">
    <property type="entry name" value="HTH_CROC1"/>
    <property type="match status" value="1"/>
</dbReference>
<reference evidence="2 3" key="1">
    <citation type="submission" date="2020-08" db="EMBL/GenBank/DDBJ databases">
        <title>Genomic Encyclopedia of Type Strains, Phase III (KMG-III): the genomes of soil and plant-associated and newly described type strains.</title>
        <authorList>
            <person name="Whitman W."/>
        </authorList>
    </citation>
    <scope>NUCLEOTIDE SEQUENCE [LARGE SCALE GENOMIC DNA]</scope>
    <source>
        <strain evidence="2 3">CECT 8799</strain>
    </source>
</reference>
<evidence type="ECO:0000259" key="1">
    <source>
        <dbReference type="PROSITE" id="PS50943"/>
    </source>
</evidence>
<dbReference type="RefSeq" id="WP_183456132.1">
    <property type="nucleotide sequence ID" value="NZ_JACHWZ010000002.1"/>
</dbReference>
<organism evidence="2 3">
    <name type="scientific">Microbulbifer rhizosphaerae</name>
    <dbReference type="NCBI Taxonomy" id="1562603"/>
    <lineage>
        <taxon>Bacteria</taxon>
        <taxon>Pseudomonadati</taxon>
        <taxon>Pseudomonadota</taxon>
        <taxon>Gammaproteobacteria</taxon>
        <taxon>Cellvibrionales</taxon>
        <taxon>Microbulbiferaceae</taxon>
        <taxon>Microbulbifer</taxon>
    </lineage>
</organism>
<dbReference type="SUPFAM" id="SSF47413">
    <property type="entry name" value="lambda repressor-like DNA-binding domains"/>
    <property type="match status" value="1"/>
</dbReference>
<accession>A0A7W4Z8V5</accession>
<evidence type="ECO:0000313" key="3">
    <source>
        <dbReference type="Proteomes" id="UP000535937"/>
    </source>
</evidence>
<proteinExistence type="predicted"/>
<feature type="domain" description="HTH cro/C1-type" evidence="1">
    <location>
        <begin position="15"/>
        <end position="69"/>
    </location>
</feature>
<dbReference type="SMART" id="SM00530">
    <property type="entry name" value="HTH_XRE"/>
    <property type="match status" value="1"/>
</dbReference>
<protein>
    <submittedName>
        <fullName evidence="2">Transcriptional regulator with XRE-family HTH domain</fullName>
    </submittedName>
</protein>
<dbReference type="Pfam" id="PF01381">
    <property type="entry name" value="HTH_3"/>
    <property type="match status" value="1"/>
</dbReference>
<dbReference type="CDD" id="cd00093">
    <property type="entry name" value="HTH_XRE"/>
    <property type="match status" value="1"/>
</dbReference>
<evidence type="ECO:0000313" key="2">
    <source>
        <dbReference type="EMBL" id="MBB3059575.1"/>
    </source>
</evidence>
<dbReference type="EMBL" id="JACHWZ010000002">
    <property type="protein sequence ID" value="MBB3059575.1"/>
    <property type="molecule type" value="Genomic_DNA"/>
</dbReference>
<dbReference type="Proteomes" id="UP000535937">
    <property type="component" value="Unassembled WGS sequence"/>
</dbReference>
<name>A0A7W4Z8V5_9GAMM</name>